<accession>A0A544T9A0</accession>
<dbReference type="InterPro" id="IPR025906">
    <property type="entry name" value="YjfB_motility"/>
</dbReference>
<reference evidence="1 2" key="1">
    <citation type="submission" date="2019-05" db="EMBL/GenBank/DDBJ databases">
        <title>Psychrobacillus vulpis sp. nov., a new species isolated from feces of a red fox that inhabits in The Tablas de Daimiel Natural Park, Albacete, Spain.</title>
        <authorList>
            <person name="Rodriguez M."/>
            <person name="Reina J.C."/>
            <person name="Bejar V."/>
            <person name="Llamas I."/>
        </authorList>
    </citation>
    <scope>NUCLEOTIDE SEQUENCE [LARGE SCALE GENOMIC DNA]</scope>
    <source>
        <strain evidence="1 2">NEAU-3TGS17</strain>
    </source>
</reference>
<protein>
    <submittedName>
        <fullName evidence="1">Putative motility protein</fullName>
    </submittedName>
</protein>
<evidence type="ECO:0000313" key="2">
    <source>
        <dbReference type="Proteomes" id="UP000317316"/>
    </source>
</evidence>
<evidence type="ECO:0000313" key="1">
    <source>
        <dbReference type="EMBL" id="TQR14034.1"/>
    </source>
</evidence>
<dbReference type="Proteomes" id="UP000317316">
    <property type="component" value="Unassembled WGS sequence"/>
</dbReference>
<sequence length="59" mass="6476">MDLNSIMSSQLIQLQQTVQMSVLQNAMNMDTVAAVQMLQDMPETAAPHPFKGTVLDIQA</sequence>
<dbReference type="AlphaFoldDB" id="A0A544T9A0"/>
<name>A0A544T9A0_9BACI</name>
<gene>
    <name evidence="1" type="ORF">FG382_10550</name>
</gene>
<comment type="caution">
    <text evidence="1">The sequence shown here is derived from an EMBL/GenBank/DDBJ whole genome shotgun (WGS) entry which is preliminary data.</text>
</comment>
<proteinExistence type="predicted"/>
<dbReference type="Pfam" id="PF14070">
    <property type="entry name" value="YjfB_motility"/>
    <property type="match status" value="1"/>
</dbReference>
<dbReference type="RefSeq" id="WP_142538865.1">
    <property type="nucleotide sequence ID" value="NZ_BMIE01000005.1"/>
</dbReference>
<organism evidence="1 2">
    <name type="scientific">Psychrobacillus lasiicapitis</name>
    <dbReference type="NCBI Taxonomy" id="1636719"/>
    <lineage>
        <taxon>Bacteria</taxon>
        <taxon>Bacillati</taxon>
        <taxon>Bacillota</taxon>
        <taxon>Bacilli</taxon>
        <taxon>Bacillales</taxon>
        <taxon>Bacillaceae</taxon>
        <taxon>Psychrobacillus</taxon>
    </lineage>
</organism>
<dbReference type="OrthoDB" id="2942186at2"/>
<keyword evidence="2" id="KW-1185">Reference proteome</keyword>
<dbReference type="EMBL" id="VDGH01000005">
    <property type="protein sequence ID" value="TQR14034.1"/>
    <property type="molecule type" value="Genomic_DNA"/>
</dbReference>